<evidence type="ECO:0000313" key="1">
    <source>
        <dbReference type="RefSeq" id="XP_016504576.1"/>
    </source>
</evidence>
<dbReference type="CDD" id="cd00303">
    <property type="entry name" value="retropepsin_like"/>
    <property type="match status" value="1"/>
</dbReference>
<dbReference type="OrthoDB" id="2919534at2759"/>
<dbReference type="SUPFAM" id="SSF50630">
    <property type="entry name" value="Acid proteases"/>
    <property type="match status" value="1"/>
</dbReference>
<gene>
    <name evidence="1" type="primary">LOC107822531</name>
</gene>
<organism evidence="1">
    <name type="scientific">Nicotiana tabacum</name>
    <name type="common">Common tobacco</name>
    <dbReference type="NCBI Taxonomy" id="4097"/>
    <lineage>
        <taxon>Eukaryota</taxon>
        <taxon>Viridiplantae</taxon>
        <taxon>Streptophyta</taxon>
        <taxon>Embryophyta</taxon>
        <taxon>Tracheophyta</taxon>
        <taxon>Spermatophyta</taxon>
        <taxon>Magnoliopsida</taxon>
        <taxon>eudicotyledons</taxon>
        <taxon>Gunneridae</taxon>
        <taxon>Pentapetalae</taxon>
        <taxon>asterids</taxon>
        <taxon>lamiids</taxon>
        <taxon>Solanales</taxon>
        <taxon>Solanaceae</taxon>
        <taxon>Nicotianoideae</taxon>
        <taxon>Nicotianeae</taxon>
        <taxon>Nicotiana</taxon>
    </lineage>
</organism>
<proteinExistence type="predicted"/>
<dbReference type="KEGG" id="nta:107822531"/>
<sequence length="178" mass="19965">MSDAIEGPIRDRMTEDTLAFSEDDLETLAEPHNDVLLISFLLSNVQIKRVLMDPGSSANVIKSKIVEQLGLLNQVVPASRVLHGFNMAGEITKGEIVLSVDVFGTVQNNKFHIIIGDMRYNALLGRPWIHGMRAVLSTLHQMIIFPAKDGITTIYGEQHMEKEMFVVYQETPSPCTRW</sequence>
<reference evidence="1" key="1">
    <citation type="submission" date="2025-08" db="UniProtKB">
        <authorList>
            <consortium name="RefSeq"/>
        </authorList>
    </citation>
    <scope>IDENTIFICATION</scope>
</reference>
<accession>A0A1S4CTY1</accession>
<dbReference type="Gene3D" id="2.40.70.10">
    <property type="entry name" value="Acid Proteases"/>
    <property type="match status" value="1"/>
</dbReference>
<dbReference type="PaxDb" id="4097-A0A1S4CTY1"/>
<protein>
    <submittedName>
        <fullName evidence="1">Uncharacterized protein</fullName>
    </submittedName>
</protein>
<dbReference type="AlphaFoldDB" id="A0A1S4CTY1"/>
<name>A0A1S4CTY1_TOBAC</name>
<dbReference type="InterPro" id="IPR021109">
    <property type="entry name" value="Peptidase_aspartic_dom_sf"/>
</dbReference>
<dbReference type="RefSeq" id="XP_016504576.1">
    <property type="nucleotide sequence ID" value="XM_016649090.1"/>
</dbReference>
<dbReference type="PANTHER" id="PTHR33240">
    <property type="entry name" value="OS08G0508500 PROTEIN"/>
    <property type="match status" value="1"/>
</dbReference>
<dbReference type="PANTHER" id="PTHR33240:SF8">
    <property type="entry name" value="OS03G0439900 PROTEIN"/>
    <property type="match status" value="1"/>
</dbReference>